<dbReference type="AlphaFoldDB" id="D6Z4F7"/>
<evidence type="ECO:0000313" key="3">
    <source>
        <dbReference type="Proteomes" id="UP000001508"/>
    </source>
</evidence>
<dbReference type="PANTHER" id="PTHR35894">
    <property type="entry name" value="GENERAL SECRETION PATHWAY PROTEIN A-RELATED"/>
    <property type="match status" value="1"/>
</dbReference>
<accession>D6Z4F7</accession>
<name>D6Z4F7_DESAT</name>
<dbReference type="InterPro" id="IPR049945">
    <property type="entry name" value="AAA_22"/>
</dbReference>
<dbReference type="GO" id="GO:0016887">
    <property type="term" value="F:ATP hydrolysis activity"/>
    <property type="evidence" value="ECO:0007669"/>
    <property type="project" value="InterPro"/>
</dbReference>
<dbReference type="OrthoDB" id="9779230at2"/>
<dbReference type="KEGG" id="dak:DaAHT2_1740"/>
<dbReference type="InterPro" id="IPR052026">
    <property type="entry name" value="ExeA_AAA_ATPase_DNA-bind"/>
</dbReference>
<gene>
    <name evidence="2" type="ordered locus">DaAHT2_1740</name>
</gene>
<dbReference type="Pfam" id="PF13401">
    <property type="entry name" value="AAA_22"/>
    <property type="match status" value="1"/>
</dbReference>
<dbReference type="InterPro" id="IPR027417">
    <property type="entry name" value="P-loop_NTPase"/>
</dbReference>
<dbReference type="PANTHER" id="PTHR35894:SF1">
    <property type="entry name" value="PHOSPHORIBULOKINASE _ URIDINE KINASE FAMILY"/>
    <property type="match status" value="1"/>
</dbReference>
<dbReference type="SUPFAM" id="SSF52540">
    <property type="entry name" value="P-loop containing nucleoside triphosphate hydrolases"/>
    <property type="match status" value="1"/>
</dbReference>
<reference evidence="3" key="1">
    <citation type="submission" date="2010-02" db="EMBL/GenBank/DDBJ databases">
        <title>Complete sequence of Desulfurivibrio alkaliphilus AHT2.</title>
        <authorList>
            <consortium name="US DOE Joint Genome Institute"/>
            <person name="Pitluck S."/>
            <person name="Chertkov O."/>
            <person name="Detter J.C."/>
            <person name="Han C."/>
            <person name="Tapia R."/>
            <person name="Larimer F."/>
            <person name="Land M."/>
            <person name="Hauser L."/>
            <person name="Kyrpides N."/>
            <person name="Mikhailova N."/>
            <person name="Sorokin D.Y."/>
            <person name="Muyzer G."/>
            <person name="Woyke T."/>
        </authorList>
    </citation>
    <scope>NUCLEOTIDE SEQUENCE [LARGE SCALE GENOMIC DNA]</scope>
    <source>
        <strain evidence="3">DSM 19089 / UNIQEM U267 / AHT2</strain>
    </source>
</reference>
<dbReference type="EMBL" id="CP001940">
    <property type="protein sequence ID" value="ADH86432.1"/>
    <property type="molecule type" value="Genomic_DNA"/>
</dbReference>
<proteinExistence type="predicted"/>
<dbReference type="InterPro" id="IPR003593">
    <property type="entry name" value="AAA+_ATPase"/>
</dbReference>
<dbReference type="SMART" id="SM00382">
    <property type="entry name" value="AAA"/>
    <property type="match status" value="1"/>
</dbReference>
<dbReference type="InParanoid" id="D6Z4F7"/>
<dbReference type="Proteomes" id="UP000001508">
    <property type="component" value="Chromosome"/>
</dbReference>
<evidence type="ECO:0000313" key="2">
    <source>
        <dbReference type="EMBL" id="ADH86432.1"/>
    </source>
</evidence>
<dbReference type="HOGENOM" id="CLU_024125_3_0_7"/>
<sequence length="334" mass="37103">MYTSYYGLHKNPFDLAPNPSAVFMSESHQEAISVLRYGVIDRKGFLLLTGDVGTGKTTLLQFFVASFGNRIRYCLISNPTLSVQDFYQTLAEELSLPSPGGSKARFLQEFKKLLADCQQRDERVILIIDEAHVLPLKLLEEVRLLANQDNGVGGVLSVFLVGQPELNQRLTDPQLLALRQRIATRYHLEPFDRDTTVAYISFRLRQAGASRFDLFTAPALSLIHKASRGVPRVINLICGQALLTGFADGRPVINVGTIRESIKDLRLPGAGRRLPLPRKSLLAPPAWLFTTRARAMLGAGLLLSLLLVGGILWQPEYLQQTKELLQAARALVRS</sequence>
<protein>
    <submittedName>
        <fullName evidence="2">AAA ATPase</fullName>
    </submittedName>
</protein>
<dbReference type="Gene3D" id="3.40.50.300">
    <property type="entry name" value="P-loop containing nucleotide triphosphate hydrolases"/>
    <property type="match status" value="1"/>
</dbReference>
<evidence type="ECO:0000259" key="1">
    <source>
        <dbReference type="SMART" id="SM00382"/>
    </source>
</evidence>
<dbReference type="RefSeq" id="WP_013163956.1">
    <property type="nucleotide sequence ID" value="NC_014216.1"/>
</dbReference>
<keyword evidence="3" id="KW-1185">Reference proteome</keyword>
<dbReference type="eggNOG" id="COG3267">
    <property type="taxonomic scope" value="Bacteria"/>
</dbReference>
<organism evidence="2 3">
    <name type="scientific">Desulfurivibrio alkaliphilus (strain DSM 19089 / UNIQEM U267 / AHT2)</name>
    <dbReference type="NCBI Taxonomy" id="589865"/>
    <lineage>
        <taxon>Bacteria</taxon>
        <taxon>Pseudomonadati</taxon>
        <taxon>Thermodesulfobacteriota</taxon>
        <taxon>Desulfobulbia</taxon>
        <taxon>Desulfobulbales</taxon>
        <taxon>Desulfobulbaceae</taxon>
        <taxon>Desulfurivibrio</taxon>
    </lineage>
</organism>
<feature type="domain" description="AAA+ ATPase" evidence="1">
    <location>
        <begin position="42"/>
        <end position="192"/>
    </location>
</feature>
<dbReference type="STRING" id="589865.DaAHT2_1740"/>